<name>A0A328TWD5_9BACL</name>
<dbReference type="RefSeq" id="WP_112885436.1">
    <property type="nucleotide sequence ID" value="NZ_QLUW01000006.1"/>
</dbReference>
<sequence length="283" mass="30249">MNKTLKAIGLTAAIAVMIPLSAYAATTSSSSANTDGDKVIVDKQIGKDEVKRVMIAGERGRFVDFFSQEVLDLLKLDAAAMKEKIASGKTLAQIAEEQGVSRDELKKAMTAAFEKQQAEEKQAFTDSLDKSVDSPIGTLEGKGFGMMVEKGMFIEKADFNAAAKLLGLSLEDLKKALGEGKSLADLAKEKGVDVQKLIDAQKQAIVDNLNEAVKAGKLTQAEADKAIADAGQQAERIVNGKMFDKAVGKKKFHVVKIDRNGVKQETETKTDSDSGTSTTETNA</sequence>
<organism evidence="3 4">
    <name type="scientific">Paenibacillus montanisoli</name>
    <dbReference type="NCBI Taxonomy" id="2081970"/>
    <lineage>
        <taxon>Bacteria</taxon>
        <taxon>Bacillati</taxon>
        <taxon>Bacillota</taxon>
        <taxon>Bacilli</taxon>
        <taxon>Bacillales</taxon>
        <taxon>Paenibacillaceae</taxon>
        <taxon>Paenibacillus</taxon>
    </lineage>
</organism>
<proteinExistence type="predicted"/>
<evidence type="ECO:0000256" key="2">
    <source>
        <dbReference type="SAM" id="SignalP"/>
    </source>
</evidence>
<accession>A0A328TWD5</accession>
<feature type="compositionally biased region" description="Low complexity" evidence="1">
    <location>
        <begin position="273"/>
        <end position="283"/>
    </location>
</feature>
<feature type="region of interest" description="Disordered" evidence="1">
    <location>
        <begin position="260"/>
        <end position="283"/>
    </location>
</feature>
<reference evidence="3 4" key="1">
    <citation type="submission" date="2018-06" db="EMBL/GenBank/DDBJ databases">
        <title>Paenibacillus montanisoli sp. nov., isolated from mountain area soil.</title>
        <authorList>
            <person name="Wu M."/>
        </authorList>
    </citation>
    <scope>NUCLEOTIDE SEQUENCE [LARGE SCALE GENOMIC DNA]</scope>
    <source>
        <strain evidence="3 4">RA17</strain>
    </source>
</reference>
<dbReference type="OrthoDB" id="2376193at2"/>
<evidence type="ECO:0000256" key="1">
    <source>
        <dbReference type="SAM" id="MobiDB-lite"/>
    </source>
</evidence>
<dbReference type="Proteomes" id="UP000249260">
    <property type="component" value="Unassembled WGS sequence"/>
</dbReference>
<protein>
    <submittedName>
        <fullName evidence="3">Uncharacterized protein</fullName>
    </submittedName>
</protein>
<dbReference type="EMBL" id="QLUW01000006">
    <property type="protein sequence ID" value="RAP73853.1"/>
    <property type="molecule type" value="Genomic_DNA"/>
</dbReference>
<keyword evidence="2" id="KW-0732">Signal</keyword>
<gene>
    <name evidence="3" type="ORF">DL346_26785</name>
</gene>
<dbReference type="AlphaFoldDB" id="A0A328TWD5"/>
<keyword evidence="4" id="KW-1185">Reference proteome</keyword>
<feature type="signal peptide" evidence="2">
    <location>
        <begin position="1"/>
        <end position="24"/>
    </location>
</feature>
<evidence type="ECO:0000313" key="3">
    <source>
        <dbReference type="EMBL" id="RAP73853.1"/>
    </source>
</evidence>
<comment type="caution">
    <text evidence="3">The sequence shown here is derived from an EMBL/GenBank/DDBJ whole genome shotgun (WGS) entry which is preliminary data.</text>
</comment>
<feature type="chain" id="PRO_5016317296" evidence="2">
    <location>
        <begin position="25"/>
        <end position="283"/>
    </location>
</feature>
<evidence type="ECO:0000313" key="4">
    <source>
        <dbReference type="Proteomes" id="UP000249260"/>
    </source>
</evidence>
<feature type="compositionally biased region" description="Basic and acidic residues" evidence="1">
    <location>
        <begin position="260"/>
        <end position="272"/>
    </location>
</feature>